<gene>
    <name evidence="1" type="ORF">SAMN06295955_10475</name>
</gene>
<dbReference type="Proteomes" id="UP000198339">
    <property type="component" value="Unassembled WGS sequence"/>
</dbReference>
<reference evidence="1 2" key="1">
    <citation type="submission" date="2017-06" db="EMBL/GenBank/DDBJ databases">
        <authorList>
            <person name="Kim H.J."/>
            <person name="Triplett B.A."/>
        </authorList>
    </citation>
    <scope>NUCLEOTIDE SEQUENCE [LARGE SCALE GENOMIC DNA]</scope>
    <source>
        <strain evidence="1 2">DS15</strain>
    </source>
</reference>
<organism evidence="1 2">
    <name type="scientific">Sphingopyxis indica</name>
    <dbReference type="NCBI Taxonomy" id="436663"/>
    <lineage>
        <taxon>Bacteria</taxon>
        <taxon>Pseudomonadati</taxon>
        <taxon>Pseudomonadota</taxon>
        <taxon>Alphaproteobacteria</taxon>
        <taxon>Sphingomonadales</taxon>
        <taxon>Sphingomonadaceae</taxon>
        <taxon>Sphingopyxis</taxon>
    </lineage>
</organism>
<protein>
    <submittedName>
        <fullName evidence="1">Uncharacterized protein</fullName>
    </submittedName>
</protein>
<dbReference type="AlphaFoldDB" id="A0A239GSG9"/>
<accession>A0A239GSG9</accession>
<name>A0A239GSG9_9SPHN</name>
<dbReference type="EMBL" id="FZPA01000004">
    <property type="protein sequence ID" value="SNS71825.1"/>
    <property type="molecule type" value="Genomic_DNA"/>
</dbReference>
<proteinExistence type="predicted"/>
<evidence type="ECO:0000313" key="1">
    <source>
        <dbReference type="EMBL" id="SNS71825.1"/>
    </source>
</evidence>
<evidence type="ECO:0000313" key="2">
    <source>
        <dbReference type="Proteomes" id="UP000198339"/>
    </source>
</evidence>
<keyword evidence="2" id="KW-1185">Reference proteome</keyword>
<sequence>MFIQLSSHRGLFNGAVVRRFAVGPVARYNGSL</sequence>